<protein>
    <recommendedName>
        <fullName evidence="1">DUF7882 domain-containing protein</fullName>
    </recommendedName>
</protein>
<dbReference type="Pfam" id="PF25355">
    <property type="entry name" value="DUF7882"/>
    <property type="match status" value="1"/>
</dbReference>
<keyword evidence="3" id="KW-1185">Reference proteome</keyword>
<evidence type="ECO:0000313" key="3">
    <source>
        <dbReference type="Proteomes" id="UP000617531"/>
    </source>
</evidence>
<evidence type="ECO:0000313" key="2">
    <source>
        <dbReference type="EMBL" id="GHF23060.1"/>
    </source>
</evidence>
<gene>
    <name evidence="2" type="ORF">GCM10011600_25320</name>
</gene>
<sequence>MGSLHYGSPPATFELDDRTLAHVELVVLAKLRRNESFALTLDAPKGGRSTVWVNAASTLRFDFGSETHEINREWLDELIESANTTAGMRIVPEPEKAPAP</sequence>
<dbReference type="EMBL" id="BNAI01000006">
    <property type="protein sequence ID" value="GHF23060.1"/>
    <property type="molecule type" value="Genomic_DNA"/>
</dbReference>
<dbReference type="AlphaFoldDB" id="A0A8J3GSQ1"/>
<proteinExistence type="predicted"/>
<dbReference type="InterPro" id="IPR057204">
    <property type="entry name" value="DUF7882"/>
</dbReference>
<dbReference type="RefSeq" id="WP_191283895.1">
    <property type="nucleotide sequence ID" value="NZ_BNAI01000006.1"/>
</dbReference>
<reference evidence="2" key="1">
    <citation type="journal article" date="2014" name="Int. J. Syst. Evol. Microbiol.">
        <title>Complete genome sequence of Corynebacterium casei LMG S-19264T (=DSM 44701T), isolated from a smear-ripened cheese.</title>
        <authorList>
            <consortium name="US DOE Joint Genome Institute (JGI-PGF)"/>
            <person name="Walter F."/>
            <person name="Albersmeier A."/>
            <person name="Kalinowski J."/>
            <person name="Ruckert C."/>
        </authorList>
    </citation>
    <scope>NUCLEOTIDE SEQUENCE</scope>
    <source>
        <strain evidence="2">CGMCC 1.16548</strain>
    </source>
</reference>
<feature type="domain" description="DUF7882" evidence="1">
    <location>
        <begin position="1"/>
        <end position="93"/>
    </location>
</feature>
<dbReference type="Proteomes" id="UP000617531">
    <property type="component" value="Unassembled WGS sequence"/>
</dbReference>
<name>A0A8J3GSQ1_9MICO</name>
<accession>A0A8J3GSQ1</accession>
<evidence type="ECO:0000259" key="1">
    <source>
        <dbReference type="Pfam" id="PF25355"/>
    </source>
</evidence>
<comment type="caution">
    <text evidence="2">The sequence shown here is derived from an EMBL/GenBank/DDBJ whole genome shotgun (WGS) entry which is preliminary data.</text>
</comment>
<organism evidence="2 3">
    <name type="scientific">Pseudolysinimonas yzui</name>
    <dbReference type="NCBI Taxonomy" id="2708254"/>
    <lineage>
        <taxon>Bacteria</taxon>
        <taxon>Bacillati</taxon>
        <taxon>Actinomycetota</taxon>
        <taxon>Actinomycetes</taxon>
        <taxon>Micrococcales</taxon>
        <taxon>Microbacteriaceae</taxon>
        <taxon>Pseudolysinimonas</taxon>
    </lineage>
</organism>
<reference evidence="2" key="2">
    <citation type="submission" date="2020-09" db="EMBL/GenBank/DDBJ databases">
        <authorList>
            <person name="Sun Q."/>
            <person name="Zhou Y."/>
        </authorList>
    </citation>
    <scope>NUCLEOTIDE SEQUENCE</scope>
    <source>
        <strain evidence="2">CGMCC 1.16548</strain>
    </source>
</reference>